<reference evidence="2 3" key="1">
    <citation type="journal article" date="2006" name="Science">
        <title>Phytophthora genome sequences uncover evolutionary origins and mechanisms of pathogenesis.</title>
        <authorList>
            <person name="Tyler B.M."/>
            <person name="Tripathy S."/>
            <person name="Zhang X."/>
            <person name="Dehal P."/>
            <person name="Jiang R.H."/>
            <person name="Aerts A."/>
            <person name="Arredondo F.D."/>
            <person name="Baxter L."/>
            <person name="Bensasson D."/>
            <person name="Beynon J.L."/>
            <person name="Chapman J."/>
            <person name="Damasceno C.M."/>
            <person name="Dorrance A.E."/>
            <person name="Dou D."/>
            <person name="Dickerman A.W."/>
            <person name="Dubchak I.L."/>
            <person name="Garbelotto M."/>
            <person name="Gijzen M."/>
            <person name="Gordon S.G."/>
            <person name="Govers F."/>
            <person name="Grunwald N.J."/>
            <person name="Huang W."/>
            <person name="Ivors K.L."/>
            <person name="Jones R.W."/>
            <person name="Kamoun S."/>
            <person name="Krampis K."/>
            <person name="Lamour K.H."/>
            <person name="Lee M.K."/>
            <person name="McDonald W.H."/>
            <person name="Medina M."/>
            <person name="Meijer H.J."/>
            <person name="Nordberg E.K."/>
            <person name="Maclean D.J."/>
            <person name="Ospina-Giraldo M.D."/>
            <person name="Morris P.F."/>
            <person name="Phuntumart V."/>
            <person name="Putnam N.H."/>
            <person name="Rash S."/>
            <person name="Rose J.K."/>
            <person name="Sakihama Y."/>
            <person name="Salamov A.A."/>
            <person name="Savidor A."/>
            <person name="Scheuring C.F."/>
            <person name="Smith B.M."/>
            <person name="Sobral B.W."/>
            <person name="Terry A."/>
            <person name="Torto-Alalibo T.A."/>
            <person name="Win J."/>
            <person name="Xu Z."/>
            <person name="Zhang H."/>
            <person name="Grigoriev I.V."/>
            <person name="Rokhsar D.S."/>
            <person name="Boore J.L."/>
        </authorList>
    </citation>
    <scope>NUCLEOTIDE SEQUENCE [LARGE SCALE GENOMIC DNA]</scope>
    <source>
        <strain evidence="2 3">P6497</strain>
    </source>
</reference>
<sequence length="74" mass="7479">MVLLHLLGLSHGLLAALLVVLALAYPGALQGEDLARLPPSDACRCGVAGAAARGAATARSVAMWLGHHRGADRG</sequence>
<name>G5A1L3_PHYSP</name>
<feature type="signal peptide" evidence="1">
    <location>
        <begin position="1"/>
        <end position="24"/>
    </location>
</feature>
<keyword evidence="1" id="KW-0732">Signal</keyword>
<organism evidence="2 3">
    <name type="scientific">Phytophthora sojae (strain P6497)</name>
    <name type="common">Soybean stem and root rot agent</name>
    <name type="synonym">Phytophthora megasperma f. sp. glycines</name>
    <dbReference type="NCBI Taxonomy" id="1094619"/>
    <lineage>
        <taxon>Eukaryota</taxon>
        <taxon>Sar</taxon>
        <taxon>Stramenopiles</taxon>
        <taxon>Oomycota</taxon>
        <taxon>Peronosporomycetes</taxon>
        <taxon>Peronosporales</taxon>
        <taxon>Peronosporaceae</taxon>
        <taxon>Phytophthora</taxon>
    </lineage>
</organism>
<protein>
    <submittedName>
        <fullName evidence="2">Uncharacterized protein</fullName>
    </submittedName>
</protein>
<accession>G5A1L3</accession>
<dbReference type="AlphaFoldDB" id="G5A1L3"/>
<gene>
    <name evidence="2" type="ORF">PHYSODRAFT_287122</name>
</gene>
<evidence type="ECO:0000313" key="2">
    <source>
        <dbReference type="EMBL" id="EGZ10811.1"/>
    </source>
</evidence>
<dbReference type="Proteomes" id="UP000002640">
    <property type="component" value="Unassembled WGS sequence"/>
</dbReference>
<evidence type="ECO:0000313" key="3">
    <source>
        <dbReference type="Proteomes" id="UP000002640"/>
    </source>
</evidence>
<dbReference type="GeneID" id="20640560"/>
<feature type="chain" id="PRO_5003472815" evidence="1">
    <location>
        <begin position="25"/>
        <end position="74"/>
    </location>
</feature>
<dbReference type="InParanoid" id="G5A1L3"/>
<evidence type="ECO:0000256" key="1">
    <source>
        <dbReference type="SAM" id="SignalP"/>
    </source>
</evidence>
<proteinExistence type="predicted"/>
<dbReference type="EMBL" id="JH159158">
    <property type="protein sequence ID" value="EGZ10811.1"/>
    <property type="molecule type" value="Genomic_DNA"/>
</dbReference>
<dbReference type="KEGG" id="psoj:PHYSODRAFT_287122"/>
<dbReference type="RefSeq" id="XP_009533556.1">
    <property type="nucleotide sequence ID" value="XM_009535261.1"/>
</dbReference>
<keyword evidence="3" id="KW-1185">Reference proteome</keyword>